<dbReference type="PIRSF" id="PIRSF016557">
    <property type="entry name" value="Caps_synth_CpsB"/>
    <property type="match status" value="1"/>
</dbReference>
<reference evidence="6 7" key="1">
    <citation type="submission" date="2020-08" db="EMBL/GenBank/DDBJ databases">
        <title>Cohnella phylogeny.</title>
        <authorList>
            <person name="Dunlap C."/>
        </authorList>
    </citation>
    <scope>NUCLEOTIDE SEQUENCE [LARGE SCALE GENOMIC DNA]</scope>
    <source>
        <strain evidence="6 7">DSM 28246</strain>
    </source>
</reference>
<evidence type="ECO:0000256" key="3">
    <source>
        <dbReference type="ARBA" id="ARBA00022912"/>
    </source>
</evidence>
<dbReference type="Gene3D" id="3.20.20.140">
    <property type="entry name" value="Metal-dependent hydrolases"/>
    <property type="match status" value="1"/>
</dbReference>
<keyword evidence="3 5" id="KW-0904">Protein phosphatase</keyword>
<evidence type="ECO:0000313" key="6">
    <source>
        <dbReference type="EMBL" id="MBB6674805.1"/>
    </source>
</evidence>
<gene>
    <name evidence="6" type="ORF">H7C19_29420</name>
</gene>
<dbReference type="EC" id="3.1.3.48" evidence="5"/>
<name>A0A7X0RYS4_9BACL</name>
<evidence type="ECO:0000256" key="2">
    <source>
        <dbReference type="ARBA" id="ARBA00022801"/>
    </source>
</evidence>
<keyword evidence="7" id="KW-1185">Reference proteome</keyword>
<comment type="caution">
    <text evidence="6">The sequence shown here is derived from an EMBL/GenBank/DDBJ whole genome shotgun (WGS) entry which is preliminary data.</text>
</comment>
<dbReference type="InterPro" id="IPR016667">
    <property type="entry name" value="Caps_polysacc_synth_CpsB/CapC"/>
</dbReference>
<evidence type="ECO:0000256" key="4">
    <source>
        <dbReference type="ARBA" id="ARBA00051722"/>
    </source>
</evidence>
<accession>A0A7X0RYS4</accession>
<sequence length="235" mass="26264">MARMAVREGIEIVYATPHHLLPPYDNDRSRILKAVAKLGDALRAARIPLQVRAGQEIRMTPEWLREAYEGRLLPLSGTSYALIELPSAGIPEHLAHAVHEMGILGWQPIIAHPERNREIARHPERLRPFVEAGALCQLTSHSLTGRFGNETQAAAMSLCKRGLVHLVASDAHDCKRRPFELRAAYDVLEGRFGKLYVQRLERNARQIAGGKRAEASSAARRRPWTSVLAGWVNGR</sequence>
<keyword evidence="2 5" id="KW-0378">Hydrolase</keyword>
<dbReference type="AlphaFoldDB" id="A0A7X0RYS4"/>
<comment type="catalytic activity">
    <reaction evidence="4 5">
        <text>O-phospho-L-tyrosyl-[protein] + H2O = L-tyrosyl-[protein] + phosphate</text>
        <dbReference type="Rhea" id="RHEA:10684"/>
        <dbReference type="Rhea" id="RHEA-COMP:10136"/>
        <dbReference type="Rhea" id="RHEA-COMP:20101"/>
        <dbReference type="ChEBI" id="CHEBI:15377"/>
        <dbReference type="ChEBI" id="CHEBI:43474"/>
        <dbReference type="ChEBI" id="CHEBI:46858"/>
        <dbReference type="ChEBI" id="CHEBI:61978"/>
        <dbReference type="EC" id="3.1.3.48"/>
    </reaction>
</comment>
<dbReference type="GO" id="GO:0030145">
    <property type="term" value="F:manganese ion binding"/>
    <property type="evidence" value="ECO:0007669"/>
    <property type="project" value="UniProtKB-UniRule"/>
</dbReference>
<dbReference type="InterPro" id="IPR016195">
    <property type="entry name" value="Pol/histidinol_Pase-like"/>
</dbReference>
<evidence type="ECO:0000256" key="1">
    <source>
        <dbReference type="ARBA" id="ARBA00005750"/>
    </source>
</evidence>
<evidence type="ECO:0000256" key="5">
    <source>
        <dbReference type="PIRNR" id="PIRNR016557"/>
    </source>
</evidence>
<protein>
    <recommendedName>
        <fullName evidence="5">Tyrosine-protein phosphatase</fullName>
        <ecNumber evidence="5">3.1.3.48</ecNumber>
    </recommendedName>
</protein>
<dbReference type="EMBL" id="JACJVP010000055">
    <property type="protein sequence ID" value="MBB6674805.1"/>
    <property type="molecule type" value="Genomic_DNA"/>
</dbReference>
<dbReference type="SUPFAM" id="SSF89550">
    <property type="entry name" value="PHP domain-like"/>
    <property type="match status" value="1"/>
</dbReference>
<dbReference type="PANTHER" id="PTHR39181">
    <property type="entry name" value="TYROSINE-PROTEIN PHOSPHATASE YWQE"/>
    <property type="match status" value="1"/>
</dbReference>
<dbReference type="Pfam" id="PF19567">
    <property type="entry name" value="CpsB_CapC"/>
    <property type="match status" value="1"/>
</dbReference>
<proteinExistence type="inferred from homology"/>
<comment type="similarity">
    <text evidence="1 5">Belongs to the metallo-dependent hydrolases superfamily. CpsB/CapC family.</text>
</comment>
<evidence type="ECO:0000313" key="7">
    <source>
        <dbReference type="Proteomes" id="UP000547209"/>
    </source>
</evidence>
<organism evidence="6 7">
    <name type="scientific">Cohnella nanjingensis</name>
    <dbReference type="NCBI Taxonomy" id="1387779"/>
    <lineage>
        <taxon>Bacteria</taxon>
        <taxon>Bacillati</taxon>
        <taxon>Bacillota</taxon>
        <taxon>Bacilli</taxon>
        <taxon>Bacillales</taxon>
        <taxon>Paenibacillaceae</taxon>
        <taxon>Cohnella</taxon>
    </lineage>
</organism>
<dbReference type="GO" id="GO:0004725">
    <property type="term" value="F:protein tyrosine phosphatase activity"/>
    <property type="evidence" value="ECO:0007669"/>
    <property type="project" value="UniProtKB-UniRule"/>
</dbReference>
<dbReference type="Proteomes" id="UP000547209">
    <property type="component" value="Unassembled WGS sequence"/>
</dbReference>
<dbReference type="PANTHER" id="PTHR39181:SF1">
    <property type="entry name" value="TYROSINE-PROTEIN PHOSPHATASE YWQE"/>
    <property type="match status" value="1"/>
</dbReference>